<proteinExistence type="predicted"/>
<organism evidence="1 2">
    <name type="scientific">Botrytis fragariae</name>
    <dbReference type="NCBI Taxonomy" id="1964551"/>
    <lineage>
        <taxon>Eukaryota</taxon>
        <taxon>Fungi</taxon>
        <taxon>Dikarya</taxon>
        <taxon>Ascomycota</taxon>
        <taxon>Pezizomycotina</taxon>
        <taxon>Leotiomycetes</taxon>
        <taxon>Helotiales</taxon>
        <taxon>Sclerotiniaceae</taxon>
        <taxon>Botrytis</taxon>
    </lineage>
</organism>
<sequence length="120" mass="13424">MSCSVQNDVNPSNCGRSTFKGNLNLQERLQDLCASDSCYISRSVPWNYHGSLSKNGAFLYIRIADQFLPYKVLSVLTAWSILPSTSIQTYEFTNENTKASTTRASVFPSVLIDSNDHFKT</sequence>
<dbReference type="RefSeq" id="XP_037190367.1">
    <property type="nucleotide sequence ID" value="XM_037338304.1"/>
</dbReference>
<keyword evidence="2" id="KW-1185">Reference proteome</keyword>
<dbReference type="EMBL" id="JABFCT010000012">
    <property type="protein sequence ID" value="KAF5871420.1"/>
    <property type="molecule type" value="Genomic_DNA"/>
</dbReference>
<comment type="caution">
    <text evidence="1">The sequence shown here is derived from an EMBL/GenBank/DDBJ whole genome shotgun (WGS) entry which is preliminary data.</text>
</comment>
<accession>A0A8H6AQB8</accession>
<evidence type="ECO:0000313" key="1">
    <source>
        <dbReference type="EMBL" id="KAF5871420.1"/>
    </source>
</evidence>
<evidence type="ECO:0000313" key="2">
    <source>
        <dbReference type="Proteomes" id="UP000531561"/>
    </source>
</evidence>
<dbReference type="AlphaFoldDB" id="A0A8H6AQB8"/>
<name>A0A8H6AQB8_9HELO</name>
<protein>
    <submittedName>
        <fullName evidence="1">Uncharacterized protein</fullName>
    </submittedName>
</protein>
<dbReference type="GeneID" id="59261996"/>
<dbReference type="Proteomes" id="UP000531561">
    <property type="component" value="Unassembled WGS sequence"/>
</dbReference>
<gene>
    <name evidence="1" type="ORF">Bfra_007936</name>
</gene>
<reference evidence="1 2" key="1">
    <citation type="journal article" date="2020" name="Phytopathology">
        <title>A high-quality genome resource of Botrytis fragariae, a new and rapidly spreading fungal pathogen causing strawberry gray mold in the U.S.A.</title>
        <authorList>
            <person name="Wu Y."/>
            <person name="Saski C.A."/>
            <person name="Schnabel G."/>
            <person name="Xiao S."/>
            <person name="Hu M."/>
        </authorList>
    </citation>
    <scope>NUCLEOTIDE SEQUENCE [LARGE SCALE GENOMIC DNA]</scope>
    <source>
        <strain evidence="1 2">BVB16</strain>
    </source>
</reference>